<protein>
    <submittedName>
        <fullName evidence="2">Uncharacterized protein</fullName>
    </submittedName>
</protein>
<keyword evidence="1" id="KW-0472">Membrane</keyword>
<dbReference type="Proteomes" id="UP000247980">
    <property type="component" value="Unassembled WGS sequence"/>
</dbReference>
<name>A0A2V5IY29_9MICC</name>
<dbReference type="EMBL" id="QJVC01000003">
    <property type="protein sequence ID" value="PYI39253.1"/>
    <property type="molecule type" value="Genomic_DNA"/>
</dbReference>
<keyword evidence="3" id="KW-1185">Reference proteome</keyword>
<feature type="transmembrane region" description="Helical" evidence="1">
    <location>
        <begin position="174"/>
        <end position="196"/>
    </location>
</feature>
<dbReference type="RefSeq" id="WP_110484158.1">
    <property type="nucleotide sequence ID" value="NZ_QJVC01000003.1"/>
</dbReference>
<reference evidence="2 3" key="1">
    <citation type="submission" date="2018-05" db="EMBL/GenBank/DDBJ databases">
        <title>Genetic diversity of glacier-inhabiting Cryobacterium bacteria in China and description of Cryobacterium mengkeensis sp. nov. and Arthrobacter glacialis sp. nov.</title>
        <authorList>
            <person name="Liu Q."/>
            <person name="Xin Y.-H."/>
        </authorList>
    </citation>
    <scope>NUCLEOTIDE SEQUENCE [LARGE SCALE GENOMIC DNA]</scope>
    <source>
        <strain evidence="2 3">B7</strain>
    </source>
</reference>
<feature type="transmembrane region" description="Helical" evidence="1">
    <location>
        <begin position="44"/>
        <end position="66"/>
    </location>
</feature>
<keyword evidence="1" id="KW-0812">Transmembrane</keyword>
<sequence length="348" mass="38971">MSLELFPPVRLPWWKKLFRKPLFWALICAVLALPWYLNGNGMELLPFLLTLVGGWLCGFAFVNFTLGIQRTWWGVLLHAVVAVVAALLLHWVVFNGSSFLKTLPEQLRAVLFCVQMGAIPGVGWIWLGLLSRITSVVAKPAKTAKVTRLAPGWEDTSPGTRVQFWALPMSMRTLTWAIVGMCVLGGGLAFLLMIAFDSFLLRFGSAKLFIIVFGVLIALPGYYLFRTILGRKTTRHTVSFAKDRMTIETESNITTIPYVDLERLIWRNASDYARMEVRGGAHTLSLLVGMARTPKTVLPQLPPLSQQTIQRLINAGMEKQPSRRPGVTILVVDPSARHSDRAKIRERS</sequence>
<feature type="transmembrane region" description="Helical" evidence="1">
    <location>
        <begin position="73"/>
        <end position="94"/>
    </location>
</feature>
<evidence type="ECO:0000313" key="2">
    <source>
        <dbReference type="EMBL" id="PYI39253.1"/>
    </source>
</evidence>
<feature type="transmembrane region" description="Helical" evidence="1">
    <location>
        <begin position="106"/>
        <end position="129"/>
    </location>
</feature>
<dbReference type="OrthoDB" id="5003028at2"/>
<dbReference type="AlphaFoldDB" id="A0A2V5IY29"/>
<comment type="caution">
    <text evidence="2">The sequence shown here is derived from an EMBL/GenBank/DDBJ whole genome shotgun (WGS) entry which is preliminary data.</text>
</comment>
<keyword evidence="1" id="KW-1133">Transmembrane helix</keyword>
<gene>
    <name evidence="2" type="ORF">CVS30_04605</name>
</gene>
<proteinExistence type="predicted"/>
<evidence type="ECO:0000313" key="3">
    <source>
        <dbReference type="Proteomes" id="UP000247980"/>
    </source>
</evidence>
<evidence type="ECO:0000256" key="1">
    <source>
        <dbReference type="SAM" id="Phobius"/>
    </source>
</evidence>
<organism evidence="2 3">
    <name type="scientific">Arthrobacter psychrolactophilus</name>
    <dbReference type="NCBI Taxonomy" id="92442"/>
    <lineage>
        <taxon>Bacteria</taxon>
        <taxon>Bacillati</taxon>
        <taxon>Actinomycetota</taxon>
        <taxon>Actinomycetes</taxon>
        <taxon>Micrococcales</taxon>
        <taxon>Micrococcaceae</taxon>
        <taxon>Arthrobacter</taxon>
    </lineage>
</organism>
<feature type="transmembrane region" description="Helical" evidence="1">
    <location>
        <begin position="21"/>
        <end position="38"/>
    </location>
</feature>
<feature type="transmembrane region" description="Helical" evidence="1">
    <location>
        <begin position="208"/>
        <end position="225"/>
    </location>
</feature>
<accession>A0A2V5IY29</accession>